<organism evidence="2 3">
    <name type="scientific">Harryflintia acetispora</name>
    <dbReference type="NCBI Taxonomy" id="1849041"/>
    <lineage>
        <taxon>Bacteria</taxon>
        <taxon>Bacillati</taxon>
        <taxon>Bacillota</taxon>
        <taxon>Clostridia</taxon>
        <taxon>Eubacteriales</taxon>
        <taxon>Oscillospiraceae</taxon>
        <taxon>Harryflintia</taxon>
    </lineage>
</organism>
<protein>
    <recommendedName>
        <fullName evidence="4">VCBS repeat-containing protein</fullName>
    </recommendedName>
</protein>
<dbReference type="RefSeq" id="WP_132084019.1">
    <property type="nucleotide sequence ID" value="NZ_SLUK01000002.1"/>
</dbReference>
<keyword evidence="3" id="KW-1185">Reference proteome</keyword>
<gene>
    <name evidence="2" type="ORF">EDD78_102244</name>
</gene>
<comment type="caution">
    <text evidence="2">The sequence shown here is derived from an EMBL/GenBank/DDBJ whole genome shotgun (WGS) entry which is preliminary data.</text>
</comment>
<dbReference type="AlphaFoldDB" id="A0A9X8UL65"/>
<evidence type="ECO:0000256" key="1">
    <source>
        <dbReference type="SAM" id="SignalP"/>
    </source>
</evidence>
<dbReference type="PROSITE" id="PS51257">
    <property type="entry name" value="PROKAR_LIPOPROTEIN"/>
    <property type="match status" value="1"/>
</dbReference>
<sequence>MRRITALALSLLILLLSSCSFIQPTIEELMKPPKLSQQQMEVDAALKAALGTNSIKLKYPLSGDYRSAYVFYDIDSDGVEEAIVFYQPSLDESGTRINILDYQEGAWTSVYDVPGEDSAEVDYISFENIVSKDYKNIIIGWQPQNSKDKLISIYAYEDQELRGVFDDKYNLSVVQDYNGDGLMDLLLISLRRSTVSLVTRREDAIRSVDRIDISQDIREVIQVLSGRLADGRQAVYLDVYLDGANYATEIIAVEDDALVPLIDISKVYSSVEDEASEEELLNFERTQRYERILSQDVNGDGIIDVPSSAPMLGYEELDESEQMFLTTYSDLRGGVLEPVIQASVNVEAGYLLRFPDEWLDSVSVVAETEVNQWRYIKFLGTLNDRSSELLRISRVSKNDYQDRFETDPVSLAQKGIYQYLGYLPLAGDRELSITRTELQQMFSLL</sequence>
<evidence type="ECO:0000313" key="3">
    <source>
        <dbReference type="Proteomes" id="UP000294682"/>
    </source>
</evidence>
<dbReference type="Proteomes" id="UP000294682">
    <property type="component" value="Unassembled WGS sequence"/>
</dbReference>
<proteinExistence type="predicted"/>
<dbReference type="SUPFAM" id="SSF69318">
    <property type="entry name" value="Integrin alpha N-terminal domain"/>
    <property type="match status" value="1"/>
</dbReference>
<accession>A0A9X8UL65</accession>
<dbReference type="EMBL" id="SLUK01000002">
    <property type="protein sequence ID" value="TCL44619.1"/>
    <property type="molecule type" value="Genomic_DNA"/>
</dbReference>
<reference evidence="2 3" key="1">
    <citation type="submission" date="2019-03" db="EMBL/GenBank/DDBJ databases">
        <title>Genomic Encyclopedia of Type Strains, Phase IV (KMG-IV): sequencing the most valuable type-strain genomes for metagenomic binning, comparative biology and taxonomic classification.</title>
        <authorList>
            <person name="Goeker M."/>
        </authorList>
    </citation>
    <scope>NUCLEOTIDE SEQUENCE [LARGE SCALE GENOMIC DNA]</scope>
    <source>
        <strain evidence="2 3">DSM 100433</strain>
    </source>
</reference>
<feature type="signal peptide" evidence="1">
    <location>
        <begin position="1"/>
        <end position="22"/>
    </location>
</feature>
<evidence type="ECO:0000313" key="2">
    <source>
        <dbReference type="EMBL" id="TCL44619.1"/>
    </source>
</evidence>
<dbReference type="InterPro" id="IPR028994">
    <property type="entry name" value="Integrin_alpha_N"/>
</dbReference>
<keyword evidence="1" id="KW-0732">Signal</keyword>
<name>A0A9X8UL65_9FIRM</name>
<feature type="chain" id="PRO_5040918790" description="VCBS repeat-containing protein" evidence="1">
    <location>
        <begin position="23"/>
        <end position="445"/>
    </location>
</feature>
<evidence type="ECO:0008006" key="4">
    <source>
        <dbReference type="Google" id="ProtNLM"/>
    </source>
</evidence>